<keyword evidence="3" id="KW-1185">Reference proteome</keyword>
<protein>
    <recommendedName>
        <fullName evidence="1">PIN domain-containing protein</fullName>
    </recommendedName>
</protein>
<sequence>MSQYVTDTMAIVLYLSKRKMPLFIKQLFQSADLGLTQIVVPAMVVVEVGYLSAKGRVDVSLTDLKQHLAQYPAYRFEPLTLDIIEASSVMIDIPELHDRLIAATARWLTISVITNDPDIRASSFVAAIW</sequence>
<dbReference type="Proteomes" id="UP000187941">
    <property type="component" value="Chromosome"/>
</dbReference>
<dbReference type="AlphaFoldDB" id="A0A1P9WYP9"/>
<reference evidence="2 3" key="1">
    <citation type="submission" date="2016-01" db="EMBL/GenBank/DDBJ databases">
        <authorList>
            <person name="Oliw E.H."/>
        </authorList>
    </citation>
    <scope>NUCLEOTIDE SEQUENCE [LARGE SCALE GENOMIC DNA]</scope>
    <source>
        <strain evidence="2 3">DY10</strain>
    </source>
</reference>
<dbReference type="Pfam" id="PF01850">
    <property type="entry name" value="PIN"/>
    <property type="match status" value="1"/>
</dbReference>
<dbReference type="SUPFAM" id="SSF88723">
    <property type="entry name" value="PIN domain-like"/>
    <property type="match status" value="1"/>
</dbReference>
<accession>A0A1P9WYP9</accession>
<dbReference type="InterPro" id="IPR002716">
    <property type="entry name" value="PIN_dom"/>
</dbReference>
<dbReference type="InterPro" id="IPR029060">
    <property type="entry name" value="PIN-like_dom_sf"/>
</dbReference>
<dbReference type="EMBL" id="CP014263">
    <property type="protein sequence ID" value="AQG80507.1"/>
    <property type="molecule type" value="Genomic_DNA"/>
</dbReference>
<dbReference type="OrthoDB" id="9798990at2"/>
<gene>
    <name evidence="2" type="ORF">AWR27_14960</name>
</gene>
<dbReference type="KEGG" id="smon:AWR27_14960"/>
<evidence type="ECO:0000313" key="3">
    <source>
        <dbReference type="Proteomes" id="UP000187941"/>
    </source>
</evidence>
<organism evidence="2 3">
    <name type="scientific">Spirosoma montaniterrae</name>
    <dbReference type="NCBI Taxonomy" id="1178516"/>
    <lineage>
        <taxon>Bacteria</taxon>
        <taxon>Pseudomonadati</taxon>
        <taxon>Bacteroidota</taxon>
        <taxon>Cytophagia</taxon>
        <taxon>Cytophagales</taxon>
        <taxon>Cytophagaceae</taxon>
        <taxon>Spirosoma</taxon>
    </lineage>
</organism>
<dbReference type="STRING" id="1178516.AWR27_14960"/>
<evidence type="ECO:0000259" key="1">
    <source>
        <dbReference type="Pfam" id="PF01850"/>
    </source>
</evidence>
<evidence type="ECO:0000313" key="2">
    <source>
        <dbReference type="EMBL" id="AQG80507.1"/>
    </source>
</evidence>
<dbReference type="RefSeq" id="WP_077131933.1">
    <property type="nucleotide sequence ID" value="NZ_CP014263.1"/>
</dbReference>
<proteinExistence type="predicted"/>
<dbReference type="Gene3D" id="3.40.50.1010">
    <property type="entry name" value="5'-nuclease"/>
    <property type="match status" value="1"/>
</dbReference>
<name>A0A1P9WYP9_9BACT</name>
<feature type="domain" description="PIN" evidence="1">
    <location>
        <begin position="4"/>
        <end position="121"/>
    </location>
</feature>